<evidence type="ECO:0000313" key="3">
    <source>
        <dbReference type="Proteomes" id="UP000320580"/>
    </source>
</evidence>
<evidence type="ECO:0000313" key="2">
    <source>
        <dbReference type="EMBL" id="QDY81207.1"/>
    </source>
</evidence>
<evidence type="ECO:0000256" key="1">
    <source>
        <dbReference type="SAM" id="Phobius"/>
    </source>
</evidence>
<keyword evidence="3" id="KW-1185">Reference proteome</keyword>
<sequence>MLSAGAAALPPDLPRRAMDLGERIARRRRAARGAVWLLLFALITGLLLWAAVAEPWSRPPRETTPPVEGL</sequence>
<dbReference type="Proteomes" id="UP000320580">
    <property type="component" value="Chromosome"/>
</dbReference>
<dbReference type="KEGG" id="sqz:FQU76_21810"/>
<organism evidence="2 3">
    <name type="scientific">Streptomyces qinzhouensis</name>
    <dbReference type="NCBI Taxonomy" id="2599401"/>
    <lineage>
        <taxon>Bacteria</taxon>
        <taxon>Bacillati</taxon>
        <taxon>Actinomycetota</taxon>
        <taxon>Actinomycetes</taxon>
        <taxon>Kitasatosporales</taxon>
        <taxon>Streptomycetaceae</taxon>
        <taxon>Streptomyces</taxon>
    </lineage>
</organism>
<keyword evidence="1" id="KW-1133">Transmembrane helix</keyword>
<gene>
    <name evidence="2" type="ORF">FQU76_21810</name>
</gene>
<dbReference type="AlphaFoldDB" id="A0A5B8JHX3"/>
<keyword evidence="1" id="KW-0812">Transmembrane</keyword>
<feature type="transmembrane region" description="Helical" evidence="1">
    <location>
        <begin position="33"/>
        <end position="52"/>
    </location>
</feature>
<dbReference type="EMBL" id="CP042266">
    <property type="protein sequence ID" value="QDY81207.1"/>
    <property type="molecule type" value="Genomic_DNA"/>
</dbReference>
<accession>A0A5B8JHX3</accession>
<name>A0A5B8JHX3_9ACTN</name>
<protein>
    <submittedName>
        <fullName evidence="2">Uncharacterized protein</fullName>
    </submittedName>
</protein>
<keyword evidence="1" id="KW-0472">Membrane</keyword>
<reference evidence="2 3" key="1">
    <citation type="submission" date="2019-07" db="EMBL/GenBank/DDBJ databases">
        <authorList>
            <person name="Zhu P."/>
        </authorList>
    </citation>
    <scope>NUCLEOTIDE SEQUENCE [LARGE SCALE GENOMIC DNA]</scope>
    <source>
        <strain evidence="2 3">SSL-25</strain>
    </source>
</reference>
<proteinExistence type="predicted"/>